<dbReference type="PANTHER" id="PTHR33103">
    <property type="entry name" value="OS01G0153900 PROTEIN"/>
    <property type="match status" value="1"/>
</dbReference>
<name>A0ABQ7UL36_SOLTU</name>
<evidence type="ECO:0000313" key="2">
    <source>
        <dbReference type="Proteomes" id="UP000826656"/>
    </source>
</evidence>
<dbReference type="Proteomes" id="UP000826656">
    <property type="component" value="Unassembled WGS sequence"/>
</dbReference>
<dbReference type="Pfam" id="PF05056">
    <property type="entry name" value="DUF674"/>
    <property type="match status" value="1"/>
</dbReference>
<dbReference type="EMBL" id="JAIVGD010000019">
    <property type="protein sequence ID" value="KAH0749646.1"/>
    <property type="molecule type" value="Genomic_DNA"/>
</dbReference>
<dbReference type="PANTHER" id="PTHR33103:SF19">
    <property type="entry name" value="OS09G0544700 PROTEIN"/>
    <property type="match status" value="1"/>
</dbReference>
<protein>
    <recommendedName>
        <fullName evidence="3">Reverse transcriptase Ty1/copia-type domain-containing protein</fullName>
    </recommendedName>
</protein>
<evidence type="ECO:0000313" key="1">
    <source>
        <dbReference type="EMBL" id="KAH0749646.1"/>
    </source>
</evidence>
<organism evidence="1 2">
    <name type="scientific">Solanum tuberosum</name>
    <name type="common">Potato</name>
    <dbReference type="NCBI Taxonomy" id="4113"/>
    <lineage>
        <taxon>Eukaryota</taxon>
        <taxon>Viridiplantae</taxon>
        <taxon>Streptophyta</taxon>
        <taxon>Embryophyta</taxon>
        <taxon>Tracheophyta</taxon>
        <taxon>Spermatophyta</taxon>
        <taxon>Magnoliopsida</taxon>
        <taxon>eudicotyledons</taxon>
        <taxon>Gunneridae</taxon>
        <taxon>Pentapetalae</taxon>
        <taxon>asterids</taxon>
        <taxon>lamiids</taxon>
        <taxon>Solanales</taxon>
        <taxon>Solanaceae</taxon>
        <taxon>Solanoideae</taxon>
        <taxon>Solaneae</taxon>
        <taxon>Solanum</taxon>
    </lineage>
</organism>
<comment type="caution">
    <text evidence="1">The sequence shown here is derived from an EMBL/GenBank/DDBJ whole genome shotgun (WGS) entry which is preliminary data.</text>
</comment>
<accession>A0ABQ7UL36</accession>
<dbReference type="InterPro" id="IPR007750">
    <property type="entry name" value="DUF674"/>
</dbReference>
<reference evidence="1 2" key="1">
    <citation type="journal article" date="2021" name="bioRxiv">
        <title>Chromosome-scale and haplotype-resolved genome assembly of a tetraploid potato cultivar.</title>
        <authorList>
            <person name="Sun H."/>
            <person name="Jiao W.-B."/>
            <person name="Krause K."/>
            <person name="Campoy J.A."/>
            <person name="Goel M."/>
            <person name="Folz-Donahue K."/>
            <person name="Kukat C."/>
            <person name="Huettel B."/>
            <person name="Schneeberger K."/>
        </authorList>
    </citation>
    <scope>NUCLEOTIDE SEQUENCE [LARGE SCALE GENOMIC DNA]</scope>
    <source>
        <strain evidence="1">SolTubOtavaFocal</strain>
        <tissue evidence="1">Leaves</tissue>
    </source>
</reference>
<proteinExistence type="predicted"/>
<sequence length="394" mass="44476">MPCMPGKMNIFANDDLLENFTPHEVTNNQVTSSTNMNEVSPVVLHEPTTQTTLLDPNATMHHDTLPVPTISAPRRTTRTIHTPNYLKEYTYTLPKLHSLTSFISPHKRVCFTSLCSDSQQLVTTISHECEPNSFEEAILHPAWQQAMTYEFEALYDNDTWEIVMLSDGKKAIGCKWMYKIKHKANRMSTVIRLLNKEGMTGSLPNLYNSVQNMNDAYIQSKDILLKPKSSIGISSEDLFLFLDDVTTVHDKTFYGCNIPNDISTLRRIHRTNFNSGCSMSVTEDPDAICPNCGKLMSKKMNYIASEGVKGAVAAKRGFVKEAVTYMVTDDLVVKPMSTISRITLLNKFNVKTVDVLQEQVVNFRMDEVLKASFESKTVLTSVLMSGAKRRRTEY</sequence>
<evidence type="ECO:0008006" key="3">
    <source>
        <dbReference type="Google" id="ProtNLM"/>
    </source>
</evidence>
<gene>
    <name evidence="1" type="ORF">KY290_028878</name>
</gene>
<keyword evidence="2" id="KW-1185">Reference proteome</keyword>